<dbReference type="OrthoDB" id="3176171at2759"/>
<dbReference type="AlphaFoldDB" id="A0A1J7I416"/>
<evidence type="ECO:0000313" key="1">
    <source>
        <dbReference type="EMBL" id="OIW22375.1"/>
    </source>
</evidence>
<dbReference type="Proteomes" id="UP000182658">
    <property type="component" value="Unassembled WGS sequence"/>
</dbReference>
<keyword evidence="2" id="KW-1185">Reference proteome</keyword>
<organism evidence="1 2">
    <name type="scientific">Coniochaeta ligniaria NRRL 30616</name>
    <dbReference type="NCBI Taxonomy" id="1408157"/>
    <lineage>
        <taxon>Eukaryota</taxon>
        <taxon>Fungi</taxon>
        <taxon>Dikarya</taxon>
        <taxon>Ascomycota</taxon>
        <taxon>Pezizomycotina</taxon>
        <taxon>Sordariomycetes</taxon>
        <taxon>Sordariomycetidae</taxon>
        <taxon>Coniochaetales</taxon>
        <taxon>Coniochaetaceae</taxon>
        <taxon>Coniochaeta</taxon>
    </lineage>
</organism>
<dbReference type="EMBL" id="KV875118">
    <property type="protein sequence ID" value="OIW22375.1"/>
    <property type="molecule type" value="Genomic_DNA"/>
</dbReference>
<accession>A0A1J7I416</accession>
<sequence length="82" mass="8835">MSTALDKDVIVIVDGAEEGRAPNRPLLEKELDKDVIVTVDSAEEGRAPNLVMIPSPKNAGTGPGRCTKYHELCGETAKAMQW</sequence>
<name>A0A1J7I416_9PEZI</name>
<proteinExistence type="predicted"/>
<evidence type="ECO:0000313" key="2">
    <source>
        <dbReference type="Proteomes" id="UP000182658"/>
    </source>
</evidence>
<reference evidence="1 2" key="1">
    <citation type="submission" date="2016-10" db="EMBL/GenBank/DDBJ databases">
        <title>Draft genome sequence of Coniochaeta ligniaria NRRL30616, a lignocellulolytic fungus for bioabatement of inhibitors in plant biomass hydrolysates.</title>
        <authorList>
            <consortium name="DOE Joint Genome Institute"/>
            <person name="Jimenez D.J."/>
            <person name="Hector R.E."/>
            <person name="Riley R."/>
            <person name="Sun H."/>
            <person name="Grigoriev I.V."/>
            <person name="Van Elsas J.D."/>
            <person name="Nichols N.N."/>
        </authorList>
    </citation>
    <scope>NUCLEOTIDE SEQUENCE [LARGE SCALE GENOMIC DNA]</scope>
    <source>
        <strain evidence="1 2">NRRL 30616</strain>
    </source>
</reference>
<gene>
    <name evidence="1" type="ORF">CONLIGDRAFT_687629</name>
</gene>
<protein>
    <submittedName>
        <fullName evidence="1">Uncharacterized protein</fullName>
    </submittedName>
</protein>
<dbReference type="InParanoid" id="A0A1J7I416"/>